<proteinExistence type="predicted"/>
<sequence length="414" mass="45976">MAVATQCGTAVAPAIRVRDFVAKCSYSGGQRCCLVDVQKRFEGVGSRRGGVRSAPLKRSMRTRAMYVDDDNEDYLIDAPVSMGDGFSFSGGKYSDELGRADEWFARGKMVKAYPVEGGLEKAKDPLFGLAMGEASQTSTDSFRWFYVEEGDRKNPTVVLAHGFPSQAYSYRKVMAELSPDYHVVAFDWLGFGFSDKPQPKYGFNYTTDEYATALKLLVNALDLSNFTLAVQGYFVPAAVQFAKNNEDMVKQLILINPPITDRHQRLPSSLAAFSTFLLGEVFAQDPLKASDKPLTDCGPYILDEEDAMVYRRPYLTSGASGFALVALSRNLKNELKESVKATKEILSPTRWKKPVSIIWGLKDRWLDFNGVEDFAKSINARLVQLPQVGHHAQEDFGEEVGKSLKSLLKRVSVV</sequence>
<dbReference type="Gene3D" id="3.40.50.1820">
    <property type="entry name" value="alpha/beta hydrolase"/>
    <property type="match status" value="1"/>
</dbReference>
<name>A0A8T0HA14_CERPU</name>
<organism evidence="3 4">
    <name type="scientific">Ceratodon purpureus</name>
    <name type="common">Fire moss</name>
    <name type="synonym">Dicranum purpureum</name>
    <dbReference type="NCBI Taxonomy" id="3225"/>
    <lineage>
        <taxon>Eukaryota</taxon>
        <taxon>Viridiplantae</taxon>
        <taxon>Streptophyta</taxon>
        <taxon>Embryophyta</taxon>
        <taxon>Bryophyta</taxon>
        <taxon>Bryophytina</taxon>
        <taxon>Bryopsida</taxon>
        <taxon>Dicranidae</taxon>
        <taxon>Pseudoditrichales</taxon>
        <taxon>Ditrichaceae</taxon>
        <taxon>Ceratodon</taxon>
    </lineage>
</organism>
<comment type="caution">
    <text evidence="3">The sequence shown here is derived from an EMBL/GenBank/DDBJ whole genome shotgun (WGS) entry which is preliminary data.</text>
</comment>
<gene>
    <name evidence="3" type="ORF">KC19_7G026400</name>
</gene>
<keyword evidence="1" id="KW-0378">Hydrolase</keyword>
<keyword evidence="4" id="KW-1185">Reference proteome</keyword>
<evidence type="ECO:0000313" key="4">
    <source>
        <dbReference type="Proteomes" id="UP000822688"/>
    </source>
</evidence>
<evidence type="ECO:0000313" key="3">
    <source>
        <dbReference type="EMBL" id="KAG0565952.1"/>
    </source>
</evidence>
<dbReference type="GO" id="GO:0004301">
    <property type="term" value="F:epoxide hydrolase activity"/>
    <property type="evidence" value="ECO:0007669"/>
    <property type="project" value="TreeGrafter"/>
</dbReference>
<dbReference type="Proteomes" id="UP000822688">
    <property type="component" value="Chromosome 7"/>
</dbReference>
<dbReference type="InterPro" id="IPR051340">
    <property type="entry name" value="Haloalkane_dehalogenase"/>
</dbReference>
<accession>A0A8T0HA14</accession>
<protein>
    <recommendedName>
        <fullName evidence="2">AB hydrolase-1 domain-containing protein</fullName>
    </recommendedName>
</protein>
<dbReference type="PANTHER" id="PTHR42977:SF3">
    <property type="entry name" value="AB HYDROLASE-1 DOMAIN-CONTAINING PROTEIN"/>
    <property type="match status" value="1"/>
</dbReference>
<dbReference type="SUPFAM" id="SSF53474">
    <property type="entry name" value="alpha/beta-Hydrolases"/>
    <property type="match status" value="1"/>
</dbReference>
<dbReference type="PANTHER" id="PTHR42977">
    <property type="entry name" value="HYDROLASE-RELATED"/>
    <property type="match status" value="1"/>
</dbReference>
<reference evidence="3" key="1">
    <citation type="submission" date="2020-06" db="EMBL/GenBank/DDBJ databases">
        <title>WGS assembly of Ceratodon purpureus strain R40.</title>
        <authorList>
            <person name="Carey S.B."/>
            <person name="Jenkins J."/>
            <person name="Shu S."/>
            <person name="Lovell J.T."/>
            <person name="Sreedasyam A."/>
            <person name="Maumus F."/>
            <person name="Tiley G.P."/>
            <person name="Fernandez-Pozo N."/>
            <person name="Barry K."/>
            <person name="Chen C."/>
            <person name="Wang M."/>
            <person name="Lipzen A."/>
            <person name="Daum C."/>
            <person name="Saski C.A."/>
            <person name="Payton A.C."/>
            <person name="Mcbreen J.C."/>
            <person name="Conrad R.E."/>
            <person name="Kollar L.M."/>
            <person name="Olsson S."/>
            <person name="Huttunen S."/>
            <person name="Landis J.B."/>
            <person name="Wickett N.J."/>
            <person name="Johnson M.G."/>
            <person name="Rensing S.A."/>
            <person name="Grimwood J."/>
            <person name="Schmutz J."/>
            <person name="Mcdaniel S.F."/>
        </authorList>
    </citation>
    <scope>NUCLEOTIDE SEQUENCE</scope>
    <source>
        <strain evidence="3">R40</strain>
    </source>
</reference>
<dbReference type="EMBL" id="CM026428">
    <property type="protein sequence ID" value="KAG0565952.1"/>
    <property type="molecule type" value="Genomic_DNA"/>
</dbReference>
<feature type="domain" description="AB hydrolase-1" evidence="2">
    <location>
        <begin position="155"/>
        <end position="395"/>
    </location>
</feature>
<evidence type="ECO:0000256" key="1">
    <source>
        <dbReference type="ARBA" id="ARBA00022801"/>
    </source>
</evidence>
<dbReference type="Pfam" id="PF00561">
    <property type="entry name" value="Abhydrolase_1"/>
    <property type="match status" value="1"/>
</dbReference>
<dbReference type="AlphaFoldDB" id="A0A8T0HA14"/>
<evidence type="ECO:0000259" key="2">
    <source>
        <dbReference type="Pfam" id="PF00561"/>
    </source>
</evidence>
<dbReference type="InterPro" id="IPR000073">
    <property type="entry name" value="AB_hydrolase_1"/>
</dbReference>
<dbReference type="InterPro" id="IPR029058">
    <property type="entry name" value="AB_hydrolase_fold"/>
</dbReference>